<sequence length="204" mass="22744">MTTDDPPSPGGWAERDLHVVTDAGHAEEFVAFVETAKDPLHRLAYLLSGNHHRAEELVQQTFERTWRSWRRARRGDPLAYARTILANLRVDTWRRTRHEVLTGIDHDGRRHAPDATGRVHDRDAVVRALLTLPLRQRRVVVLRHLLDLSEAEVSHELGIPVGTVKSTASRALARLRTTLADAPDPAGTDARTGSSPSSTEGDRS</sequence>
<keyword evidence="4" id="KW-0238">DNA-binding</keyword>
<dbReference type="GO" id="GO:0016987">
    <property type="term" value="F:sigma factor activity"/>
    <property type="evidence" value="ECO:0007669"/>
    <property type="project" value="UniProtKB-KW"/>
</dbReference>
<name>A0A6M5UM26_9MICO</name>
<feature type="region of interest" description="Disordered" evidence="6">
    <location>
        <begin position="178"/>
        <end position="204"/>
    </location>
</feature>
<dbReference type="SUPFAM" id="SSF88946">
    <property type="entry name" value="Sigma2 domain of RNA polymerase sigma factors"/>
    <property type="match status" value="1"/>
</dbReference>
<dbReference type="GO" id="GO:0006352">
    <property type="term" value="P:DNA-templated transcription initiation"/>
    <property type="evidence" value="ECO:0007669"/>
    <property type="project" value="InterPro"/>
</dbReference>
<dbReference type="Gene3D" id="1.10.10.10">
    <property type="entry name" value="Winged helix-like DNA-binding domain superfamily/Winged helix DNA-binding domain"/>
    <property type="match status" value="1"/>
</dbReference>
<organism evidence="9 10">
    <name type="scientific">Cellulosimicrobium protaetiae</name>
    <dbReference type="NCBI Taxonomy" id="2587808"/>
    <lineage>
        <taxon>Bacteria</taxon>
        <taxon>Bacillati</taxon>
        <taxon>Actinomycetota</taxon>
        <taxon>Actinomycetes</taxon>
        <taxon>Micrococcales</taxon>
        <taxon>Promicromonosporaceae</taxon>
        <taxon>Cellulosimicrobium</taxon>
    </lineage>
</organism>
<dbReference type="InterPro" id="IPR013325">
    <property type="entry name" value="RNA_pol_sigma_r2"/>
</dbReference>
<dbReference type="InterPro" id="IPR014284">
    <property type="entry name" value="RNA_pol_sigma-70_dom"/>
</dbReference>
<dbReference type="SUPFAM" id="SSF88659">
    <property type="entry name" value="Sigma3 and sigma4 domains of RNA polymerase sigma factors"/>
    <property type="match status" value="1"/>
</dbReference>
<dbReference type="AlphaFoldDB" id="A0A6M5UM26"/>
<evidence type="ECO:0000259" key="7">
    <source>
        <dbReference type="Pfam" id="PF04542"/>
    </source>
</evidence>
<dbReference type="OrthoDB" id="3692620at2"/>
<dbReference type="InterPro" id="IPR007627">
    <property type="entry name" value="RNA_pol_sigma70_r2"/>
</dbReference>
<dbReference type="GO" id="GO:0003677">
    <property type="term" value="F:DNA binding"/>
    <property type="evidence" value="ECO:0007669"/>
    <property type="project" value="UniProtKB-KW"/>
</dbReference>
<dbReference type="InterPro" id="IPR013324">
    <property type="entry name" value="RNA_pol_sigma_r3/r4-like"/>
</dbReference>
<dbReference type="Proteomes" id="UP000451354">
    <property type="component" value="Chromosome"/>
</dbReference>
<keyword evidence="2" id="KW-0805">Transcription regulation</keyword>
<gene>
    <name evidence="9" type="ORF">FIC82_003025</name>
</gene>
<feature type="compositionally biased region" description="Polar residues" evidence="6">
    <location>
        <begin position="191"/>
        <end position="204"/>
    </location>
</feature>
<dbReference type="InterPro" id="IPR014325">
    <property type="entry name" value="RNA_pol_sigma-E_actinobac"/>
</dbReference>
<dbReference type="PANTHER" id="PTHR43133:SF50">
    <property type="entry name" value="ECF RNA POLYMERASE SIGMA FACTOR SIGM"/>
    <property type="match status" value="1"/>
</dbReference>
<evidence type="ECO:0000313" key="10">
    <source>
        <dbReference type="Proteomes" id="UP000451354"/>
    </source>
</evidence>
<evidence type="ECO:0000256" key="1">
    <source>
        <dbReference type="ARBA" id="ARBA00010641"/>
    </source>
</evidence>
<dbReference type="Pfam" id="PF04542">
    <property type="entry name" value="Sigma70_r2"/>
    <property type="match status" value="1"/>
</dbReference>
<keyword evidence="5" id="KW-0804">Transcription</keyword>
<dbReference type="KEGG" id="cprt:FIC82_003025"/>
<feature type="domain" description="RNA polymerase sigma factor 70 region 4 type 2" evidence="8">
    <location>
        <begin position="123"/>
        <end position="175"/>
    </location>
</feature>
<dbReference type="NCBIfam" id="TIGR02937">
    <property type="entry name" value="sigma70-ECF"/>
    <property type="match status" value="1"/>
</dbReference>
<accession>A0A6M5UM26</accession>
<dbReference type="PANTHER" id="PTHR43133">
    <property type="entry name" value="RNA POLYMERASE ECF-TYPE SIGMA FACTO"/>
    <property type="match status" value="1"/>
</dbReference>
<reference evidence="9 10" key="1">
    <citation type="journal article" date="2022" name="Int. J. Syst. Evol. Microbiol.">
        <title>Cellulosimicrobium protaetiae sp. nov., isolated from the gut of the larva of Protaetia brevitarsis seulensis.</title>
        <authorList>
            <person name="Le Han H."/>
            <person name="Nguyen T.T.H."/>
            <person name="Li Z."/>
            <person name="Shin N.R."/>
            <person name="Kim S.G."/>
        </authorList>
    </citation>
    <scope>NUCLEOTIDE SEQUENCE [LARGE SCALE GENOMIC DNA]</scope>
    <source>
        <strain evidence="9 10">BI34</strain>
    </source>
</reference>
<protein>
    <submittedName>
        <fullName evidence="9">SigE family RNA polymerase sigma factor</fullName>
    </submittedName>
</protein>
<evidence type="ECO:0000313" key="9">
    <source>
        <dbReference type="EMBL" id="QJW38188.1"/>
    </source>
</evidence>
<dbReference type="InterPro" id="IPR039425">
    <property type="entry name" value="RNA_pol_sigma-70-like"/>
</dbReference>
<dbReference type="Gene3D" id="1.10.1740.10">
    <property type="match status" value="1"/>
</dbReference>
<evidence type="ECO:0000256" key="2">
    <source>
        <dbReference type="ARBA" id="ARBA00023015"/>
    </source>
</evidence>
<proteinExistence type="inferred from homology"/>
<evidence type="ECO:0000256" key="6">
    <source>
        <dbReference type="SAM" id="MobiDB-lite"/>
    </source>
</evidence>
<comment type="similarity">
    <text evidence="1">Belongs to the sigma-70 factor family. ECF subfamily.</text>
</comment>
<keyword evidence="3" id="KW-0731">Sigma factor</keyword>
<dbReference type="NCBIfam" id="TIGR02983">
    <property type="entry name" value="SigE-fam_strep"/>
    <property type="match status" value="1"/>
</dbReference>
<dbReference type="InterPro" id="IPR036388">
    <property type="entry name" value="WH-like_DNA-bd_sf"/>
</dbReference>
<feature type="domain" description="RNA polymerase sigma-70 region 2" evidence="7">
    <location>
        <begin position="33"/>
        <end position="97"/>
    </location>
</feature>
<evidence type="ECO:0000259" key="8">
    <source>
        <dbReference type="Pfam" id="PF08281"/>
    </source>
</evidence>
<dbReference type="EMBL" id="CP052757">
    <property type="protein sequence ID" value="QJW38188.1"/>
    <property type="molecule type" value="Genomic_DNA"/>
</dbReference>
<evidence type="ECO:0000256" key="5">
    <source>
        <dbReference type="ARBA" id="ARBA00023163"/>
    </source>
</evidence>
<dbReference type="CDD" id="cd06171">
    <property type="entry name" value="Sigma70_r4"/>
    <property type="match status" value="1"/>
</dbReference>
<keyword evidence="10" id="KW-1185">Reference proteome</keyword>
<dbReference type="InterPro" id="IPR013249">
    <property type="entry name" value="RNA_pol_sigma70_r4_t2"/>
</dbReference>
<evidence type="ECO:0000256" key="3">
    <source>
        <dbReference type="ARBA" id="ARBA00023082"/>
    </source>
</evidence>
<evidence type="ECO:0000256" key="4">
    <source>
        <dbReference type="ARBA" id="ARBA00023125"/>
    </source>
</evidence>
<dbReference type="Pfam" id="PF08281">
    <property type="entry name" value="Sigma70_r4_2"/>
    <property type="match status" value="1"/>
</dbReference>